<evidence type="ECO:0000313" key="1">
    <source>
        <dbReference type="EMBL" id="JAH10391.1"/>
    </source>
</evidence>
<dbReference type="EMBL" id="GBXM01098186">
    <property type="protein sequence ID" value="JAH10391.1"/>
    <property type="molecule type" value="Transcribed_RNA"/>
</dbReference>
<reference evidence="1" key="1">
    <citation type="submission" date="2014-11" db="EMBL/GenBank/DDBJ databases">
        <authorList>
            <person name="Amaro Gonzalez C."/>
        </authorList>
    </citation>
    <scope>NUCLEOTIDE SEQUENCE</scope>
</reference>
<organism evidence="1">
    <name type="scientific">Anguilla anguilla</name>
    <name type="common">European freshwater eel</name>
    <name type="synonym">Muraena anguilla</name>
    <dbReference type="NCBI Taxonomy" id="7936"/>
    <lineage>
        <taxon>Eukaryota</taxon>
        <taxon>Metazoa</taxon>
        <taxon>Chordata</taxon>
        <taxon>Craniata</taxon>
        <taxon>Vertebrata</taxon>
        <taxon>Euteleostomi</taxon>
        <taxon>Actinopterygii</taxon>
        <taxon>Neopterygii</taxon>
        <taxon>Teleostei</taxon>
        <taxon>Anguilliformes</taxon>
        <taxon>Anguillidae</taxon>
        <taxon>Anguilla</taxon>
    </lineage>
</organism>
<reference evidence="1" key="2">
    <citation type="journal article" date="2015" name="Fish Shellfish Immunol.">
        <title>Early steps in the European eel (Anguilla anguilla)-Vibrio vulnificus interaction in the gills: Role of the RtxA13 toxin.</title>
        <authorList>
            <person name="Callol A."/>
            <person name="Pajuelo D."/>
            <person name="Ebbesson L."/>
            <person name="Teles M."/>
            <person name="MacKenzie S."/>
            <person name="Amaro C."/>
        </authorList>
    </citation>
    <scope>NUCLEOTIDE SEQUENCE</scope>
</reference>
<dbReference type="AlphaFoldDB" id="A0A0E9Q0I5"/>
<proteinExistence type="predicted"/>
<protein>
    <submittedName>
        <fullName evidence="1">Uncharacterized protein</fullName>
    </submittedName>
</protein>
<accession>A0A0E9Q0I5</accession>
<name>A0A0E9Q0I5_ANGAN</name>
<sequence>MWCYSQCCALAMKKEREIVWCLVQGIIVNLMFRM</sequence>